<comment type="subcellular location">
    <subcellularLocation>
        <location evidence="5">Mitochondrion</location>
    </subcellularLocation>
    <subcellularLocation>
        <location evidence="5">Nucleus</location>
    </subcellularLocation>
</comment>
<dbReference type="SUPFAM" id="SSF52141">
    <property type="entry name" value="Uracil-DNA glycosylase-like"/>
    <property type="match status" value="1"/>
</dbReference>
<comment type="catalytic activity">
    <reaction evidence="5">
        <text>Hydrolyzes single-stranded DNA or mismatched double-stranded DNA and polynucleotides, releasing free uracil.</text>
        <dbReference type="EC" id="3.2.2.27"/>
    </reaction>
</comment>
<dbReference type="Gene3D" id="3.40.470.10">
    <property type="entry name" value="Uracil-DNA glycosylase-like domain"/>
    <property type="match status" value="1"/>
</dbReference>
<organism evidence="9 10">
    <name type="scientific">Diaporthe vaccinii</name>
    <dbReference type="NCBI Taxonomy" id="105482"/>
    <lineage>
        <taxon>Eukaryota</taxon>
        <taxon>Fungi</taxon>
        <taxon>Dikarya</taxon>
        <taxon>Ascomycota</taxon>
        <taxon>Pezizomycotina</taxon>
        <taxon>Sordariomycetes</taxon>
        <taxon>Sordariomycetidae</taxon>
        <taxon>Diaporthales</taxon>
        <taxon>Diaporthaceae</taxon>
        <taxon>Diaporthe</taxon>
        <taxon>Diaporthe eres species complex</taxon>
    </lineage>
</organism>
<evidence type="ECO:0000313" key="9">
    <source>
        <dbReference type="EMBL" id="KAL2284913.1"/>
    </source>
</evidence>
<comment type="function">
    <text evidence="5">Excises uracil residues from the DNA which can arise as a result of misincorporation of dUMP residues by DNA polymerase or due to deamination of cytosine.</text>
</comment>
<dbReference type="InterPro" id="IPR036895">
    <property type="entry name" value="Uracil-DNA_glycosylase-like_sf"/>
</dbReference>
<feature type="compositionally biased region" description="Polar residues" evidence="7">
    <location>
        <begin position="151"/>
        <end position="161"/>
    </location>
</feature>
<evidence type="ECO:0000256" key="2">
    <source>
        <dbReference type="ARBA" id="ARBA00022763"/>
    </source>
</evidence>
<dbReference type="HAMAP" id="MF_00148">
    <property type="entry name" value="UDG"/>
    <property type="match status" value="1"/>
</dbReference>
<feature type="compositionally biased region" description="Basic and acidic residues" evidence="7">
    <location>
        <begin position="565"/>
        <end position="579"/>
    </location>
</feature>
<keyword evidence="5" id="KW-0539">Nucleus</keyword>
<keyword evidence="4 5" id="KW-0234">DNA repair</keyword>
<dbReference type="InterPro" id="IPR005122">
    <property type="entry name" value="Uracil-DNA_glycosylase-like"/>
</dbReference>
<dbReference type="NCBIfam" id="NF003592">
    <property type="entry name" value="PRK05254.1-5"/>
    <property type="match status" value="1"/>
</dbReference>
<keyword evidence="10" id="KW-1185">Reference proteome</keyword>
<dbReference type="PANTHER" id="PTHR11264:SF0">
    <property type="entry name" value="URACIL-DNA GLYCOSYLASE"/>
    <property type="match status" value="1"/>
</dbReference>
<evidence type="ECO:0000256" key="3">
    <source>
        <dbReference type="ARBA" id="ARBA00022801"/>
    </source>
</evidence>
<reference evidence="9 10" key="1">
    <citation type="submission" date="2024-03" db="EMBL/GenBank/DDBJ databases">
        <title>A high-quality draft genome sequence of Diaporthe vaccinii, a causative agent of upright dieback and viscid rot disease in cranberry plants.</title>
        <authorList>
            <person name="Sarrasin M."/>
            <person name="Lang B.F."/>
            <person name="Burger G."/>
        </authorList>
    </citation>
    <scope>NUCLEOTIDE SEQUENCE [LARGE SCALE GENOMIC DNA]</scope>
    <source>
        <strain evidence="9 10">IS7</strain>
    </source>
</reference>
<keyword evidence="2 5" id="KW-0227">DNA damage</keyword>
<dbReference type="SMART" id="SM00986">
    <property type="entry name" value="UDG"/>
    <property type="match status" value="1"/>
</dbReference>
<evidence type="ECO:0000256" key="6">
    <source>
        <dbReference type="PROSITE-ProRule" id="PRU10072"/>
    </source>
</evidence>
<feature type="region of interest" description="Disordered" evidence="7">
    <location>
        <begin position="136"/>
        <end position="236"/>
    </location>
</feature>
<proteinExistence type="inferred from homology"/>
<dbReference type="Proteomes" id="UP001600888">
    <property type="component" value="Unassembled WGS sequence"/>
</dbReference>
<dbReference type="PROSITE" id="PS00130">
    <property type="entry name" value="U_DNA_GLYCOSYLASE"/>
    <property type="match status" value="1"/>
</dbReference>
<evidence type="ECO:0000256" key="4">
    <source>
        <dbReference type="ARBA" id="ARBA00023204"/>
    </source>
</evidence>
<feature type="domain" description="Uracil-DNA glycosylase-like" evidence="8">
    <location>
        <begin position="316"/>
        <end position="480"/>
    </location>
</feature>
<feature type="region of interest" description="Disordered" evidence="7">
    <location>
        <begin position="534"/>
        <end position="585"/>
    </location>
</feature>
<gene>
    <name evidence="5" type="primary">UNG1</name>
    <name evidence="9" type="ORF">FJTKL_08470</name>
</gene>
<keyword evidence="3 5" id="KW-0378">Hydrolase</keyword>
<feature type="active site" description="Proton acceptor" evidence="5 6">
    <location>
        <position position="331"/>
    </location>
</feature>
<dbReference type="NCBIfam" id="NF003589">
    <property type="entry name" value="PRK05254.1-2"/>
    <property type="match status" value="1"/>
</dbReference>
<evidence type="ECO:0000256" key="7">
    <source>
        <dbReference type="SAM" id="MobiDB-lite"/>
    </source>
</evidence>
<dbReference type="EMBL" id="JBAWTH010000033">
    <property type="protein sequence ID" value="KAL2284913.1"/>
    <property type="molecule type" value="Genomic_DNA"/>
</dbReference>
<dbReference type="Pfam" id="PF03167">
    <property type="entry name" value="UDG"/>
    <property type="match status" value="1"/>
</dbReference>
<dbReference type="PANTHER" id="PTHR11264">
    <property type="entry name" value="URACIL-DNA GLYCOSYLASE"/>
    <property type="match status" value="1"/>
</dbReference>
<comment type="similarity">
    <text evidence="1 5">Belongs to the uracil-DNA glycosylase (UDG) superfamily. UNG family.</text>
</comment>
<dbReference type="InterPro" id="IPR018085">
    <property type="entry name" value="Ura-DNA_Glyclase_AS"/>
</dbReference>
<comment type="caution">
    <text evidence="9">The sequence shown here is derived from an EMBL/GenBank/DDBJ whole genome shotgun (WGS) entry which is preliminary data.</text>
</comment>
<evidence type="ECO:0000256" key="1">
    <source>
        <dbReference type="ARBA" id="ARBA00008184"/>
    </source>
</evidence>
<evidence type="ECO:0000313" key="10">
    <source>
        <dbReference type="Proteomes" id="UP001600888"/>
    </source>
</evidence>
<evidence type="ECO:0000259" key="8">
    <source>
        <dbReference type="SMART" id="SM00986"/>
    </source>
</evidence>
<name>A0ABR4ER66_9PEZI</name>
<dbReference type="NCBIfam" id="NF003588">
    <property type="entry name" value="PRK05254.1-1"/>
    <property type="match status" value="1"/>
</dbReference>
<dbReference type="InterPro" id="IPR002043">
    <property type="entry name" value="UDG_fam1"/>
</dbReference>
<dbReference type="EC" id="3.2.2.27" evidence="5"/>
<accession>A0ABR4ER66</accession>
<dbReference type="SMART" id="SM00987">
    <property type="entry name" value="UreE_C"/>
    <property type="match status" value="1"/>
</dbReference>
<dbReference type="NCBIfam" id="TIGR00628">
    <property type="entry name" value="ung"/>
    <property type="match status" value="1"/>
</dbReference>
<evidence type="ECO:0000256" key="5">
    <source>
        <dbReference type="HAMAP-Rule" id="MF_03166"/>
    </source>
</evidence>
<sequence>MTALHCVHLKAEARKHPTSPFLLSLTRTELTPLPSPARVQASSLLLVYSPICHDLDPVLTLLFYLRLLFKILGQLGLFSFLFSPPSPLHLVYFLPAHLRVHIVKIPRLTSFAIIPLSPFDFVLLALGRLSRSHPYPHPHSLAQPHRRQITPRLSPSHSVSTRCPPCRTRIPTSIHNSGRPAMSSVKRKAAGQAAGSDPKKPRQNASITSFFGAPKAVSSSGTGAKPPLNGGSASSAAVAPEPVAKFDKAKWVATLTEEQKQLLQLEIDTLHPSWLAHLKGEIVTKEFLDLKRFLDREAAAGKKIFPPREDIYSWSRHTPFNNVKVVVVGQDPYHNVGQAHGLAFSVRPPTPAPPSLKNMYTCLKNDYPSFVPPPNRGGLLTTWADRGVLLLNTCLTVRAHEANSHANRGWERFTQKVIDLVAARRTTGVVFMAWGTPAGKRVQKIDRKRHLVLNSVHPSPLSAARGFFTCGHFKKANEWLLTRYGEDGEIDWSLGKHDTPTTTAGMAALAAKSADPEDDVDDDWEAEAEAAAAIVDAESKANAMGPPPTPSPRKQGEIGLETPEENEKTKKVGLGKENENIDIPA</sequence>
<dbReference type="CDD" id="cd10027">
    <property type="entry name" value="UDG-F1-like"/>
    <property type="match status" value="1"/>
</dbReference>
<keyword evidence="5" id="KW-0496">Mitochondrion</keyword>
<protein>
    <recommendedName>
        <fullName evidence="5">Uracil-DNA glycosylase</fullName>
        <shortName evidence="5">UDG</shortName>
        <ecNumber evidence="5">3.2.2.27</ecNumber>
    </recommendedName>
</protein>